<reference evidence="2 3" key="1">
    <citation type="journal article" date="2013" name="Mar. Genomics">
        <title>Expression of sulfatases in Rhodopirellula baltica and the diversity of sulfatases in the genus Rhodopirellula.</title>
        <authorList>
            <person name="Wegner C.E."/>
            <person name="Richter-Heitmann T."/>
            <person name="Klindworth A."/>
            <person name="Klockow C."/>
            <person name="Richter M."/>
            <person name="Achstetter T."/>
            <person name="Glockner F.O."/>
            <person name="Harder J."/>
        </authorList>
    </citation>
    <scope>NUCLEOTIDE SEQUENCE [LARGE SCALE GENOMIC DNA]</scope>
    <source>
        <strain evidence="2 3">WH47</strain>
    </source>
</reference>
<protein>
    <submittedName>
        <fullName evidence="2">Secreted protein</fullName>
    </submittedName>
</protein>
<dbReference type="PATRIC" id="fig|991778.3.peg.6417"/>
<gene>
    <name evidence="2" type="ORF">RBWH47_01571</name>
</gene>
<feature type="signal peptide" evidence="1">
    <location>
        <begin position="1"/>
        <end position="26"/>
    </location>
</feature>
<organism evidence="2 3">
    <name type="scientific">Rhodopirellula baltica WH47</name>
    <dbReference type="NCBI Taxonomy" id="991778"/>
    <lineage>
        <taxon>Bacteria</taxon>
        <taxon>Pseudomonadati</taxon>
        <taxon>Planctomycetota</taxon>
        <taxon>Planctomycetia</taxon>
        <taxon>Pirellulales</taxon>
        <taxon>Pirellulaceae</taxon>
        <taxon>Rhodopirellula</taxon>
    </lineage>
</organism>
<evidence type="ECO:0000256" key="1">
    <source>
        <dbReference type="SAM" id="SignalP"/>
    </source>
</evidence>
<dbReference type="Proteomes" id="UP000006222">
    <property type="component" value="Unassembled WGS sequence"/>
</dbReference>
<comment type="caution">
    <text evidence="2">The sequence shown here is derived from an EMBL/GenBank/DDBJ whole genome shotgun (WGS) entry which is preliminary data.</text>
</comment>
<dbReference type="AlphaFoldDB" id="F2B255"/>
<evidence type="ECO:0000313" key="2">
    <source>
        <dbReference type="EMBL" id="EGF24017.1"/>
    </source>
</evidence>
<evidence type="ECO:0000313" key="3">
    <source>
        <dbReference type="Proteomes" id="UP000006222"/>
    </source>
</evidence>
<dbReference type="EMBL" id="AFAR01000320">
    <property type="protein sequence ID" value="EGF24017.1"/>
    <property type="molecule type" value="Genomic_DNA"/>
</dbReference>
<sequence length="51" mass="5647">MRLTRRAVLLAGSYLHLSLSVASVLADDAVEMQRHGTKPNNSPRLLVHVHD</sequence>
<feature type="chain" id="PRO_5003279214" evidence="1">
    <location>
        <begin position="27"/>
        <end position="51"/>
    </location>
</feature>
<keyword evidence="1" id="KW-0732">Signal</keyword>
<name>F2B255_RHOBT</name>
<proteinExistence type="predicted"/>
<accession>F2B255</accession>